<keyword evidence="4" id="KW-1185">Reference proteome</keyword>
<dbReference type="EMBL" id="KV722469">
    <property type="protein sequence ID" value="OCH87916.1"/>
    <property type="molecule type" value="Genomic_DNA"/>
</dbReference>
<proteinExistence type="predicted"/>
<organism evidence="3 4">
    <name type="scientific">Obba rivulosa</name>
    <dbReference type="NCBI Taxonomy" id="1052685"/>
    <lineage>
        <taxon>Eukaryota</taxon>
        <taxon>Fungi</taxon>
        <taxon>Dikarya</taxon>
        <taxon>Basidiomycota</taxon>
        <taxon>Agaricomycotina</taxon>
        <taxon>Agaricomycetes</taxon>
        <taxon>Polyporales</taxon>
        <taxon>Gelatoporiaceae</taxon>
        <taxon>Obba</taxon>
    </lineage>
</organism>
<dbReference type="Proteomes" id="UP000250043">
    <property type="component" value="Unassembled WGS sequence"/>
</dbReference>
<evidence type="ECO:0000259" key="2">
    <source>
        <dbReference type="Pfam" id="PF20231"/>
    </source>
</evidence>
<evidence type="ECO:0000313" key="4">
    <source>
        <dbReference type="Proteomes" id="UP000250043"/>
    </source>
</evidence>
<feature type="domain" description="DUF6589" evidence="2">
    <location>
        <begin position="135"/>
        <end position="289"/>
    </location>
</feature>
<dbReference type="InterPro" id="IPR046496">
    <property type="entry name" value="DUF6589"/>
</dbReference>
<protein>
    <recommendedName>
        <fullName evidence="2">DUF6589 domain-containing protein</fullName>
    </recommendedName>
</protein>
<feature type="domain" description="DUF6589" evidence="2">
    <location>
        <begin position="15"/>
        <end position="109"/>
    </location>
</feature>
<dbReference type="Pfam" id="PF20231">
    <property type="entry name" value="DUF6589"/>
    <property type="match status" value="2"/>
</dbReference>
<keyword evidence="1" id="KW-0732">Signal</keyword>
<evidence type="ECO:0000256" key="1">
    <source>
        <dbReference type="SAM" id="SignalP"/>
    </source>
</evidence>
<accession>A0A8E2ANF5</accession>
<name>A0A8E2ANF5_9APHY</name>
<sequence length="290" mass="33052">MYAHLGQYQLCLSHLLLLALEVQQLEAAQLWHIEDILLQHFLDLQARFPSAHGPPPSVLPIPLHKTEQYPLPVMHIDGSSLDGTIEVLNAIIWQTLHMSEDNVCKHNIFLHQHPDVTIPHCLIILWKPISAGWKAKKLPPFHPTFKLINHLILSANILDAFWLLCPANSVKTWIADVSSWDDVYALACRCVLLLHSLPDVKRNKPLENIGLFNQDALLLCKFVHAIKHGDIGSILNILSMWKLMLHGTRSMSKYSDALFHLLVTLWQMDLPLRHAFLMNWLINLSGHKNG</sequence>
<gene>
    <name evidence="3" type="ORF">OBBRIDRAFT_805747</name>
</gene>
<feature type="signal peptide" evidence="1">
    <location>
        <begin position="1"/>
        <end position="27"/>
    </location>
</feature>
<dbReference type="OrthoDB" id="2803256at2759"/>
<evidence type="ECO:0000313" key="3">
    <source>
        <dbReference type="EMBL" id="OCH87916.1"/>
    </source>
</evidence>
<feature type="chain" id="PRO_5034824240" description="DUF6589 domain-containing protein" evidence="1">
    <location>
        <begin position="28"/>
        <end position="290"/>
    </location>
</feature>
<dbReference type="AlphaFoldDB" id="A0A8E2ANF5"/>
<reference evidence="3 4" key="1">
    <citation type="submission" date="2016-07" db="EMBL/GenBank/DDBJ databases">
        <title>Draft genome of the white-rot fungus Obba rivulosa 3A-2.</title>
        <authorList>
            <consortium name="DOE Joint Genome Institute"/>
            <person name="Miettinen O."/>
            <person name="Riley R."/>
            <person name="Acob R."/>
            <person name="Barry K."/>
            <person name="Cullen D."/>
            <person name="De Vries R."/>
            <person name="Hainaut M."/>
            <person name="Hatakka A."/>
            <person name="Henrissat B."/>
            <person name="Hilden K."/>
            <person name="Kuo R."/>
            <person name="Labutti K."/>
            <person name="Lipzen A."/>
            <person name="Makela M.R."/>
            <person name="Sandor L."/>
            <person name="Spatafora J.W."/>
            <person name="Grigoriev I.V."/>
            <person name="Hibbett D.S."/>
        </authorList>
    </citation>
    <scope>NUCLEOTIDE SEQUENCE [LARGE SCALE GENOMIC DNA]</scope>
    <source>
        <strain evidence="3 4">3A-2</strain>
    </source>
</reference>